<comment type="caution">
    <text evidence="3">The sequence shown here is derived from an EMBL/GenBank/DDBJ whole genome shotgun (WGS) entry which is preliminary data.</text>
</comment>
<evidence type="ECO:0000256" key="1">
    <source>
        <dbReference type="SAM" id="Phobius"/>
    </source>
</evidence>
<name>A0A8J3EIF0_9BACI</name>
<evidence type="ECO:0000313" key="4">
    <source>
        <dbReference type="Proteomes" id="UP000602050"/>
    </source>
</evidence>
<gene>
    <name evidence="3" type="ORF">GCM10010978_04900</name>
</gene>
<reference evidence="3" key="1">
    <citation type="journal article" date="2014" name="Int. J. Syst. Evol. Microbiol.">
        <title>Complete genome sequence of Corynebacterium casei LMG S-19264T (=DSM 44701T), isolated from a smear-ripened cheese.</title>
        <authorList>
            <consortium name="US DOE Joint Genome Institute (JGI-PGF)"/>
            <person name="Walter F."/>
            <person name="Albersmeier A."/>
            <person name="Kalinowski J."/>
            <person name="Ruckert C."/>
        </authorList>
    </citation>
    <scope>NUCLEOTIDE SEQUENCE</scope>
    <source>
        <strain evidence="3">CGMCC 1.12360</strain>
    </source>
</reference>
<keyword evidence="1" id="KW-0812">Transmembrane</keyword>
<accession>A0A8J3EIF0</accession>
<feature type="transmembrane region" description="Helical" evidence="1">
    <location>
        <begin position="35"/>
        <end position="52"/>
    </location>
</feature>
<sequence length="122" mass="14649">MKKKNFYILMINLILSFAVFFMNGTENTWTDYINVLFYITFGYLIVALFLYTKKGGFYDGVTFSFRRFISMMSKNTDYMEEWKERPLPSKKVNESFYSVVRFQAIALMLIFLLTFLMYMLNL</sequence>
<organism evidence="3 4">
    <name type="scientific">Compostibacillus humi</name>
    <dbReference type="NCBI Taxonomy" id="1245525"/>
    <lineage>
        <taxon>Bacteria</taxon>
        <taxon>Bacillati</taxon>
        <taxon>Bacillota</taxon>
        <taxon>Bacilli</taxon>
        <taxon>Bacillales</taxon>
        <taxon>Bacillaceae</taxon>
        <taxon>Compostibacillus</taxon>
    </lineage>
</organism>
<keyword evidence="4" id="KW-1185">Reference proteome</keyword>
<dbReference type="AlphaFoldDB" id="A0A8J3EIF0"/>
<keyword evidence="1" id="KW-0472">Membrane</keyword>
<keyword evidence="1" id="KW-1133">Transmembrane helix</keyword>
<dbReference type="Pfam" id="PF13038">
    <property type="entry name" value="DUF3899"/>
    <property type="match status" value="1"/>
</dbReference>
<proteinExistence type="predicted"/>
<dbReference type="Proteomes" id="UP000602050">
    <property type="component" value="Unassembled WGS sequence"/>
</dbReference>
<protein>
    <recommendedName>
        <fullName evidence="2">DUF3899 domain-containing protein</fullName>
    </recommendedName>
</protein>
<feature type="transmembrane region" description="Helical" evidence="1">
    <location>
        <begin position="99"/>
        <end position="120"/>
    </location>
</feature>
<dbReference type="InterPro" id="IPR025007">
    <property type="entry name" value="DUF3899"/>
</dbReference>
<dbReference type="EMBL" id="BMEV01000006">
    <property type="protein sequence ID" value="GGH70214.1"/>
    <property type="molecule type" value="Genomic_DNA"/>
</dbReference>
<dbReference type="RefSeq" id="WP_188390789.1">
    <property type="nucleotide sequence ID" value="NZ_BMEV01000006.1"/>
</dbReference>
<feature type="transmembrane region" description="Helical" evidence="1">
    <location>
        <begin position="7"/>
        <end position="23"/>
    </location>
</feature>
<feature type="domain" description="DUF3899" evidence="2">
    <location>
        <begin position="33"/>
        <end position="110"/>
    </location>
</feature>
<reference evidence="3" key="2">
    <citation type="submission" date="2020-09" db="EMBL/GenBank/DDBJ databases">
        <authorList>
            <person name="Sun Q."/>
            <person name="Zhou Y."/>
        </authorList>
    </citation>
    <scope>NUCLEOTIDE SEQUENCE</scope>
    <source>
        <strain evidence="3">CGMCC 1.12360</strain>
    </source>
</reference>
<evidence type="ECO:0000313" key="3">
    <source>
        <dbReference type="EMBL" id="GGH70214.1"/>
    </source>
</evidence>
<evidence type="ECO:0000259" key="2">
    <source>
        <dbReference type="Pfam" id="PF13038"/>
    </source>
</evidence>